<dbReference type="InterPro" id="IPR032675">
    <property type="entry name" value="LRR_dom_sf"/>
</dbReference>
<gene>
    <name evidence="2" type="ORF">CHIRRI_LOCUS12975</name>
</gene>
<dbReference type="InterPro" id="IPR036047">
    <property type="entry name" value="F-box-like_dom_sf"/>
</dbReference>
<dbReference type="Proteomes" id="UP001153620">
    <property type="component" value="Chromosome 4"/>
</dbReference>
<dbReference type="InterPro" id="IPR001810">
    <property type="entry name" value="F-box_dom"/>
</dbReference>
<feature type="domain" description="F-box" evidence="1">
    <location>
        <begin position="1"/>
        <end position="46"/>
    </location>
</feature>
<evidence type="ECO:0000259" key="1">
    <source>
        <dbReference type="PROSITE" id="PS50181"/>
    </source>
</evidence>
<dbReference type="SUPFAM" id="SSF52058">
    <property type="entry name" value="L domain-like"/>
    <property type="match status" value="1"/>
</dbReference>
<evidence type="ECO:0000313" key="3">
    <source>
        <dbReference type="Proteomes" id="UP001153620"/>
    </source>
</evidence>
<evidence type="ECO:0000313" key="2">
    <source>
        <dbReference type="EMBL" id="CAG9810158.1"/>
    </source>
</evidence>
<dbReference type="PROSITE" id="PS50181">
    <property type="entry name" value="FBOX"/>
    <property type="match status" value="1"/>
</dbReference>
<dbReference type="EMBL" id="OU895880">
    <property type="protein sequence ID" value="CAG9810158.1"/>
    <property type="molecule type" value="Genomic_DNA"/>
</dbReference>
<dbReference type="Gene3D" id="3.80.10.10">
    <property type="entry name" value="Ribonuclease Inhibitor"/>
    <property type="match status" value="1"/>
</dbReference>
<name>A0A9N9WXQ3_9DIPT</name>
<organism evidence="2 3">
    <name type="scientific">Chironomus riparius</name>
    <dbReference type="NCBI Taxonomy" id="315576"/>
    <lineage>
        <taxon>Eukaryota</taxon>
        <taxon>Metazoa</taxon>
        <taxon>Ecdysozoa</taxon>
        <taxon>Arthropoda</taxon>
        <taxon>Hexapoda</taxon>
        <taxon>Insecta</taxon>
        <taxon>Pterygota</taxon>
        <taxon>Neoptera</taxon>
        <taxon>Endopterygota</taxon>
        <taxon>Diptera</taxon>
        <taxon>Nematocera</taxon>
        <taxon>Chironomoidea</taxon>
        <taxon>Chironomidae</taxon>
        <taxon>Chironominae</taxon>
        <taxon>Chironomus</taxon>
    </lineage>
</organism>
<dbReference type="SUPFAM" id="SSF81383">
    <property type="entry name" value="F-box domain"/>
    <property type="match status" value="1"/>
</dbReference>
<keyword evidence="3" id="KW-1185">Reference proteome</keyword>
<dbReference type="OrthoDB" id="10525214at2759"/>
<dbReference type="Pfam" id="PF00646">
    <property type="entry name" value="F-box"/>
    <property type="match status" value="1"/>
</dbReference>
<reference evidence="2" key="1">
    <citation type="submission" date="2022-01" db="EMBL/GenBank/DDBJ databases">
        <authorList>
            <person name="King R."/>
        </authorList>
    </citation>
    <scope>NUCLEOTIDE SEQUENCE</scope>
</reference>
<reference evidence="2" key="2">
    <citation type="submission" date="2022-10" db="EMBL/GenBank/DDBJ databases">
        <authorList>
            <consortium name="ENA_rothamsted_submissions"/>
            <consortium name="culmorum"/>
            <person name="King R."/>
        </authorList>
    </citation>
    <scope>NUCLEOTIDE SEQUENCE</scope>
</reference>
<sequence>MLDLLPKELIIETLNLLPSQSLIALTETCKLFNEIVSENSHLTENLELHFVPENKILTWTGYRKYSRVYLEGTAAKYYREIFMDISDNLKELQVICLNMEAAILKEILINCVNLKKLLVKDNKISYKNEDFEEPLPQLSLHTLHYRNFTLQSTEIFKILKNCQVREMKIVGFSSTCETLRKFIKAQTDMQSFALHDADKNSSIFSNDVLSSLDFKLTKLTLDKYSDDCDGLENFLQNHRSSLQQVELNEVKQDVLKLLQNFPFIRKLKIFEMFFRKEFPTLMNNIKELTIGYDVTGSWAVNFSNLRFLRITWIRFKKDLIQIEELKKLDRLEIEFCCVPEFSIPSVRTLRLSDVGFSGKRPFQLENNHIEDLTIEHCSHAEWLIEYLKFHSNSLKILRIKETDLSVDCQKVVNCSRNKFIVQIFN</sequence>
<proteinExistence type="predicted"/>
<dbReference type="AlphaFoldDB" id="A0A9N9WXQ3"/>
<protein>
    <recommendedName>
        <fullName evidence="1">F-box domain-containing protein</fullName>
    </recommendedName>
</protein>
<accession>A0A9N9WXQ3</accession>